<proteinExistence type="predicted"/>
<evidence type="ECO:0000313" key="3">
    <source>
        <dbReference type="Proteomes" id="UP001642484"/>
    </source>
</evidence>
<dbReference type="SMART" id="SM00225">
    <property type="entry name" value="BTB"/>
    <property type="match status" value="1"/>
</dbReference>
<comment type="caution">
    <text evidence="2">The sequence shown here is derived from an EMBL/GenBank/DDBJ whole genome shotgun (WGS) entry which is preliminary data.</text>
</comment>
<name>A0ABP0MQI8_9DINO</name>
<dbReference type="Pfam" id="PF00651">
    <property type="entry name" value="BTB"/>
    <property type="match status" value="1"/>
</dbReference>
<protein>
    <recommendedName>
        <fullName evidence="1">BTB domain-containing protein</fullName>
    </recommendedName>
</protein>
<dbReference type="EMBL" id="CAXAMN010018891">
    <property type="protein sequence ID" value="CAK9053373.1"/>
    <property type="molecule type" value="Genomic_DNA"/>
</dbReference>
<dbReference type="CDD" id="cd18186">
    <property type="entry name" value="BTB_POZ_ZBTB_KLHL-like"/>
    <property type="match status" value="1"/>
</dbReference>
<dbReference type="SUPFAM" id="SSF54695">
    <property type="entry name" value="POZ domain"/>
    <property type="match status" value="1"/>
</dbReference>
<dbReference type="PROSITE" id="PS50097">
    <property type="entry name" value="BTB"/>
    <property type="match status" value="1"/>
</dbReference>
<evidence type="ECO:0000313" key="2">
    <source>
        <dbReference type="EMBL" id="CAK9053373.1"/>
    </source>
</evidence>
<dbReference type="Proteomes" id="UP001642484">
    <property type="component" value="Unassembled WGS sequence"/>
</dbReference>
<organism evidence="2 3">
    <name type="scientific">Durusdinium trenchii</name>
    <dbReference type="NCBI Taxonomy" id="1381693"/>
    <lineage>
        <taxon>Eukaryota</taxon>
        <taxon>Sar</taxon>
        <taxon>Alveolata</taxon>
        <taxon>Dinophyceae</taxon>
        <taxon>Suessiales</taxon>
        <taxon>Symbiodiniaceae</taxon>
        <taxon>Durusdinium</taxon>
    </lineage>
</organism>
<dbReference type="InterPro" id="IPR000210">
    <property type="entry name" value="BTB/POZ_dom"/>
</dbReference>
<dbReference type="PANTHER" id="PTHR24413">
    <property type="entry name" value="SPECKLE-TYPE POZ PROTEIN"/>
    <property type="match status" value="1"/>
</dbReference>
<keyword evidence="3" id="KW-1185">Reference proteome</keyword>
<gene>
    <name evidence="2" type="ORF">CCMP2556_LOCUS26838</name>
</gene>
<feature type="domain" description="BTB" evidence="1">
    <location>
        <begin position="70"/>
        <end position="136"/>
    </location>
</feature>
<sequence>MAFLRLTAACVPQKEARPMPIPLSEPDGATSTAGVAGAAPVVSLLSQKVKAGNEHVKGLVANLWRSREDGDFVFNVCGGSLRAHGCILSAASPVFKAMLSSGMSEGLTSSVSVDADPSELLAMLRFIYLGELDATGQQLPGVLELAHKYEVLNLIPPVCEAMIDQLTTDNAVSYVRVLRLLEGVPCESDREETVKESAVQAWMALPGTETLPSVPPANRVTCTGLSQPVQPVEAVLSKEQPALAEPPPTPTGDERVFEASPIAKAFRAVGRKIAGDPELLMATLRSL</sequence>
<evidence type="ECO:0000259" key="1">
    <source>
        <dbReference type="PROSITE" id="PS50097"/>
    </source>
</evidence>
<dbReference type="InterPro" id="IPR011333">
    <property type="entry name" value="SKP1/BTB/POZ_sf"/>
</dbReference>
<reference evidence="2 3" key="1">
    <citation type="submission" date="2024-02" db="EMBL/GenBank/DDBJ databases">
        <authorList>
            <person name="Chen Y."/>
            <person name="Shah S."/>
            <person name="Dougan E. K."/>
            <person name="Thang M."/>
            <person name="Chan C."/>
        </authorList>
    </citation>
    <scope>NUCLEOTIDE SEQUENCE [LARGE SCALE GENOMIC DNA]</scope>
</reference>
<accession>A0ABP0MQI8</accession>
<dbReference type="Gene3D" id="3.30.710.10">
    <property type="entry name" value="Potassium Channel Kv1.1, Chain A"/>
    <property type="match status" value="1"/>
</dbReference>